<proteinExistence type="predicted"/>
<gene>
    <name evidence="2" type="ORF">J2W56_006368</name>
</gene>
<feature type="compositionally biased region" description="Basic and acidic residues" evidence="1">
    <location>
        <begin position="1"/>
        <end position="11"/>
    </location>
</feature>
<keyword evidence="3" id="KW-1185">Reference proteome</keyword>
<reference evidence="2 3" key="1">
    <citation type="submission" date="2023-07" db="EMBL/GenBank/DDBJ databases">
        <title>Sorghum-associated microbial communities from plants grown in Nebraska, USA.</title>
        <authorList>
            <person name="Schachtman D."/>
        </authorList>
    </citation>
    <scope>NUCLEOTIDE SEQUENCE [LARGE SCALE GENOMIC DNA]</scope>
    <source>
        <strain evidence="2 3">4272</strain>
    </source>
</reference>
<evidence type="ECO:0000256" key="1">
    <source>
        <dbReference type="SAM" id="MobiDB-lite"/>
    </source>
</evidence>
<feature type="region of interest" description="Disordered" evidence="1">
    <location>
        <begin position="1"/>
        <end position="22"/>
    </location>
</feature>
<dbReference type="RefSeq" id="WP_310407569.1">
    <property type="nucleotide sequence ID" value="NZ_JAVDWW010000013.1"/>
</dbReference>
<comment type="caution">
    <text evidence="2">The sequence shown here is derived from an EMBL/GenBank/DDBJ whole genome shotgun (WGS) entry which is preliminary data.</text>
</comment>
<dbReference type="Proteomes" id="UP001251217">
    <property type="component" value="Unassembled WGS sequence"/>
</dbReference>
<protein>
    <submittedName>
        <fullName evidence="2">Uncharacterized protein</fullName>
    </submittedName>
</protein>
<accession>A0ABU1XPW5</accession>
<sequence length="67" mass="7012">MRLTTGEHTDTEGASSDTLGELFCGTTQPENVAALQQLAGRWTGDYFDGTTDYPADAAAVAELLTGT</sequence>
<evidence type="ECO:0000313" key="3">
    <source>
        <dbReference type="Proteomes" id="UP001251217"/>
    </source>
</evidence>
<evidence type="ECO:0000313" key="2">
    <source>
        <dbReference type="EMBL" id="MDR7172603.1"/>
    </source>
</evidence>
<organism evidence="2 3">
    <name type="scientific">Nocardia kruczakiae</name>
    <dbReference type="NCBI Taxonomy" id="261477"/>
    <lineage>
        <taxon>Bacteria</taxon>
        <taxon>Bacillati</taxon>
        <taxon>Actinomycetota</taxon>
        <taxon>Actinomycetes</taxon>
        <taxon>Mycobacteriales</taxon>
        <taxon>Nocardiaceae</taxon>
        <taxon>Nocardia</taxon>
    </lineage>
</organism>
<dbReference type="EMBL" id="JAVDWW010000013">
    <property type="protein sequence ID" value="MDR7172603.1"/>
    <property type="molecule type" value="Genomic_DNA"/>
</dbReference>
<name>A0ABU1XPW5_9NOCA</name>